<dbReference type="Gene3D" id="2.170.270.10">
    <property type="entry name" value="SET domain"/>
    <property type="match status" value="1"/>
</dbReference>
<dbReference type="InterPro" id="IPR046341">
    <property type="entry name" value="SET_dom_sf"/>
</dbReference>
<gene>
    <name evidence="1" type="ORF">Agub_g10528</name>
</gene>
<dbReference type="AlphaFoldDB" id="A0AAD3DV14"/>
<evidence type="ECO:0000313" key="1">
    <source>
        <dbReference type="EMBL" id="GFR48615.1"/>
    </source>
</evidence>
<reference evidence="1 2" key="1">
    <citation type="journal article" date="2021" name="Sci. Rep.">
        <title>Genome sequencing of the multicellular alga Astrephomene provides insights into convergent evolution of germ-soma differentiation.</title>
        <authorList>
            <person name="Yamashita S."/>
            <person name="Yamamoto K."/>
            <person name="Matsuzaki R."/>
            <person name="Suzuki S."/>
            <person name="Yamaguchi H."/>
            <person name="Hirooka S."/>
            <person name="Minakuchi Y."/>
            <person name="Miyagishima S."/>
            <person name="Kawachi M."/>
            <person name="Toyoda A."/>
            <person name="Nozaki H."/>
        </authorList>
    </citation>
    <scope>NUCLEOTIDE SEQUENCE [LARGE SCALE GENOMIC DNA]</scope>
    <source>
        <strain evidence="1 2">NIES-4017</strain>
    </source>
</reference>
<dbReference type="EMBL" id="BMAR01000024">
    <property type="protein sequence ID" value="GFR48615.1"/>
    <property type="molecule type" value="Genomic_DNA"/>
</dbReference>
<dbReference type="Proteomes" id="UP001054857">
    <property type="component" value="Unassembled WGS sequence"/>
</dbReference>
<protein>
    <submittedName>
        <fullName evidence="1">Uncharacterized protein</fullName>
    </submittedName>
</protein>
<name>A0AAD3DV14_9CHLO</name>
<comment type="caution">
    <text evidence="1">The sequence shown here is derived from an EMBL/GenBank/DDBJ whole genome shotgun (WGS) entry which is preliminary data.</text>
</comment>
<keyword evidence="2" id="KW-1185">Reference proteome</keyword>
<evidence type="ECO:0000313" key="2">
    <source>
        <dbReference type="Proteomes" id="UP001054857"/>
    </source>
</evidence>
<sequence length="291" mass="29758">MLGNFKQASSSSSSLPEQLWSVMLLHMPLSRDLGRLYSTCSAARAALNQHLAAIRDDVSLGAEPRHPIPMLVPPSAGPLSPPPAPLDFTYLHVGALDCGLGMSNDGCGGCDENCCCCCNTGAGEMRDPADANPGSSGSLGGSATNGASESTCSLAASLPARNRSRSDGGGSHRALQRKAVSKACGCGVVMPGGRPGYNPETGVLLPPLRQEGQVKETTGRSAAQAGPGAYLLECGPACACACVCGGGELPRGAGSCPARLTQGGLAVRLQLRWLVGKVRWRQFGEAGRAVR</sequence>
<organism evidence="1 2">
    <name type="scientific">Astrephomene gubernaculifera</name>
    <dbReference type="NCBI Taxonomy" id="47775"/>
    <lineage>
        <taxon>Eukaryota</taxon>
        <taxon>Viridiplantae</taxon>
        <taxon>Chlorophyta</taxon>
        <taxon>core chlorophytes</taxon>
        <taxon>Chlorophyceae</taxon>
        <taxon>CS clade</taxon>
        <taxon>Chlamydomonadales</taxon>
        <taxon>Astrephomenaceae</taxon>
        <taxon>Astrephomene</taxon>
    </lineage>
</organism>
<proteinExistence type="predicted"/>
<accession>A0AAD3DV14</accession>